<dbReference type="AlphaFoldDB" id="A0A2M8C4Q1"/>
<reference evidence="3" key="1">
    <citation type="submission" date="2017-09" db="EMBL/GenBank/DDBJ databases">
        <title>Depth-based differentiation of microbial function through sediment-hosted aquifers and enrichment of novel symbionts in the deep terrestrial subsurface.</title>
        <authorList>
            <person name="Probst A.J."/>
            <person name="Ladd B."/>
            <person name="Jarett J.K."/>
            <person name="Geller-Mcgrath D.E."/>
            <person name="Sieber C.M.K."/>
            <person name="Emerson J.B."/>
            <person name="Anantharaman K."/>
            <person name="Thomas B.C."/>
            <person name="Malmstrom R."/>
            <person name="Stieglmeier M."/>
            <person name="Klingl A."/>
            <person name="Woyke T."/>
            <person name="Ryan C.M."/>
            <person name="Banfield J.F."/>
        </authorList>
    </citation>
    <scope>NUCLEOTIDE SEQUENCE [LARGE SCALE GENOMIC DNA]</scope>
</reference>
<evidence type="ECO:0000313" key="2">
    <source>
        <dbReference type="EMBL" id="PJB51071.1"/>
    </source>
</evidence>
<accession>A0A2M8C4Q1</accession>
<protein>
    <submittedName>
        <fullName evidence="2">Uncharacterized protein</fullName>
    </submittedName>
</protein>
<organism evidence="2 3">
    <name type="scientific">Candidatus Berkelbacteria bacterium CG_4_9_14_3_um_filter_39_23</name>
    <dbReference type="NCBI Taxonomy" id="1974508"/>
    <lineage>
        <taxon>Bacteria</taxon>
        <taxon>Candidatus Berkelbacteria</taxon>
    </lineage>
</organism>
<evidence type="ECO:0000256" key="1">
    <source>
        <dbReference type="SAM" id="MobiDB-lite"/>
    </source>
</evidence>
<comment type="caution">
    <text evidence="2">The sequence shown here is derived from an EMBL/GenBank/DDBJ whole genome shotgun (WGS) entry which is preliminary data.</text>
</comment>
<feature type="region of interest" description="Disordered" evidence="1">
    <location>
        <begin position="1"/>
        <end position="32"/>
    </location>
</feature>
<gene>
    <name evidence="2" type="ORF">CO101_02920</name>
</gene>
<name>A0A2M8C4Q1_9BACT</name>
<feature type="non-terminal residue" evidence="2">
    <location>
        <position position="1"/>
    </location>
</feature>
<feature type="compositionally biased region" description="Basic and acidic residues" evidence="1">
    <location>
        <begin position="1"/>
        <end position="28"/>
    </location>
</feature>
<dbReference type="Proteomes" id="UP000229421">
    <property type="component" value="Unassembled WGS sequence"/>
</dbReference>
<dbReference type="EMBL" id="PFTZ01000087">
    <property type="protein sequence ID" value="PJB51071.1"/>
    <property type="molecule type" value="Genomic_DNA"/>
</dbReference>
<evidence type="ECO:0000313" key="3">
    <source>
        <dbReference type="Proteomes" id="UP000229421"/>
    </source>
</evidence>
<proteinExistence type="predicted"/>
<sequence>KPLENQGRKENKMERGTKEHEPKEEAGRENAGALVWSSGYQEEIKSRGHLEKKGATTDYFSAERAEKAGEKVIKVNVNVGIKLPEGNLFFEPHHSLHNAVYQEQGEIASLVIAKLKEENPELVNDLSKFEGNKNKLWDMCKNTAIQGKEREKGENYDVGEAERLLKEMDDILEKYGYRNRGEYTHEREMLVDEFAKRGDKID</sequence>